<gene>
    <name evidence="1" type="ORF">SAMN05216170_1449</name>
</gene>
<sequence length="197" mass="21901">MKVEVKPMNGKELKQVAFECSDLYFTKIVTGVNLESAKNILLNYQAEVKCIATIYNPTDKKITIEELIIGQPIATPTALDVGLKEFNGEISSNVVTPHNYVIIKFTSSAEVPLTVLELGLWGSVYSLQLPYTLKTSQGTFEFRGYGSGRITQSNKVVTADITITLVFLKGSNKVIVWTRNAVEYSRRVFGYLDYITG</sequence>
<dbReference type="AlphaFoldDB" id="A0A1I0P1C5"/>
<evidence type="ECO:0000313" key="2">
    <source>
        <dbReference type="Proteomes" id="UP000182125"/>
    </source>
</evidence>
<reference evidence="2" key="1">
    <citation type="submission" date="2016-10" db="EMBL/GenBank/DDBJ databases">
        <authorList>
            <person name="Varghese N."/>
            <person name="Submissions S."/>
        </authorList>
    </citation>
    <scope>NUCLEOTIDE SEQUENCE [LARGE SCALE GENOMIC DNA]</scope>
    <source>
        <strain evidence="2">OGL-20</strain>
    </source>
</reference>
<dbReference type="EMBL" id="FOIW01000002">
    <property type="protein sequence ID" value="SEW08140.1"/>
    <property type="molecule type" value="Genomic_DNA"/>
</dbReference>
<evidence type="ECO:0000313" key="1">
    <source>
        <dbReference type="EMBL" id="SEW08140.1"/>
    </source>
</evidence>
<proteinExistence type="predicted"/>
<dbReference type="Proteomes" id="UP000182125">
    <property type="component" value="Unassembled WGS sequence"/>
</dbReference>
<accession>A0A1I0P1C5</accession>
<name>A0A1I0P1C5_9EURY</name>
<protein>
    <submittedName>
        <fullName evidence="1">Uncharacterized protein</fullName>
    </submittedName>
</protein>
<organism evidence="1 2">
    <name type="scientific">Thermococcus thioreducens</name>
    <dbReference type="NCBI Taxonomy" id="277988"/>
    <lineage>
        <taxon>Archaea</taxon>
        <taxon>Methanobacteriati</taxon>
        <taxon>Methanobacteriota</taxon>
        <taxon>Thermococci</taxon>
        <taxon>Thermococcales</taxon>
        <taxon>Thermococcaceae</taxon>
        <taxon>Thermococcus</taxon>
    </lineage>
</organism>